<evidence type="ECO:0000313" key="8">
    <source>
        <dbReference type="EMBL" id="EON92723.1"/>
    </source>
</evidence>
<proteinExistence type="predicted"/>
<dbReference type="OrthoDB" id="9783171at2"/>
<keyword evidence="4" id="KW-0223">Dioxygenase</keyword>
<dbReference type="SMART" id="SM00702">
    <property type="entry name" value="P4Hc"/>
    <property type="match status" value="1"/>
</dbReference>
<dbReference type="PATRIC" id="fig|1318628.3.peg.1648"/>
<protein>
    <submittedName>
        <fullName evidence="8">Oxidoreductase, 2OG-Fe(II) oxygenase family protein</fullName>
    </submittedName>
</protein>
<sequence length="251" mass="28546">MDHPVVTPIRDTLTSDTRRQFDAVAGEVDMVSDVTTVDMGHEGISEEWLDELAGGLTESGWMSLDVRNHLGGGLLNALRDEVRILDVTDAMKKAGIGRGADLTRDRSVRRDRIAWLQGITPPQRELFRCLERIREGLNRRLFLGLKRFESHYATYQSGDFYRKHVDSFAGRASRVVSLVLYFNEDWQPSDGGELQVFNRDSPDEVCGLILPEMGRMVLFLSEEIPHEVLPANRARYSLACWFRQDEVPLPL</sequence>
<keyword evidence="2" id="KW-0479">Metal-binding</keyword>
<evidence type="ECO:0000256" key="5">
    <source>
        <dbReference type="ARBA" id="ARBA00023002"/>
    </source>
</evidence>
<keyword evidence="6" id="KW-0408">Iron</keyword>
<dbReference type="RefSeq" id="WP_012137647.1">
    <property type="nucleotide sequence ID" value="NZ_KE007317.1"/>
</dbReference>
<keyword evidence="3" id="KW-0847">Vitamin C</keyword>
<keyword evidence="5" id="KW-0560">Oxidoreductase</keyword>
<comment type="caution">
    <text evidence="8">The sequence shown here is derived from an EMBL/GenBank/DDBJ whole genome shotgun (WGS) entry which is preliminary data.</text>
</comment>
<comment type="cofactor">
    <cofactor evidence="1">
        <name>L-ascorbate</name>
        <dbReference type="ChEBI" id="CHEBI:38290"/>
    </cofactor>
</comment>
<dbReference type="PROSITE" id="PS51471">
    <property type="entry name" value="FE2OG_OXY"/>
    <property type="match status" value="1"/>
</dbReference>
<reference evidence="8 9" key="1">
    <citation type="journal article" date="2013" name="Genome Announc.">
        <title>Draft Genome Sequence of the Moderately Halophilic Bacterium Marinobacter lipolyticus Strain SM19.</title>
        <authorList>
            <person name="Papke R.T."/>
            <person name="de la Haba R.R."/>
            <person name="Infante-Dominguez C."/>
            <person name="Perez D."/>
            <person name="Sanchez-Porro C."/>
            <person name="Lapierre P."/>
            <person name="Ventosa A."/>
        </authorList>
    </citation>
    <scope>NUCLEOTIDE SEQUENCE [LARGE SCALE GENOMIC DNA]</scope>
    <source>
        <strain evidence="8 9">SM19</strain>
    </source>
</reference>
<dbReference type="InterPro" id="IPR005123">
    <property type="entry name" value="Oxoglu/Fe-dep_dioxygenase_dom"/>
</dbReference>
<dbReference type="STRING" id="1318628.MARLIPOL_08219"/>
<dbReference type="InterPro" id="IPR044862">
    <property type="entry name" value="Pro_4_hyd_alph_FE2OG_OXY"/>
</dbReference>
<dbReference type="GO" id="GO:0031543">
    <property type="term" value="F:peptidyl-proline dioxygenase activity"/>
    <property type="evidence" value="ECO:0007669"/>
    <property type="project" value="TreeGrafter"/>
</dbReference>
<evidence type="ECO:0000259" key="7">
    <source>
        <dbReference type="PROSITE" id="PS51471"/>
    </source>
</evidence>
<dbReference type="InterPro" id="IPR006620">
    <property type="entry name" value="Pro_4_hyd_alph"/>
</dbReference>
<dbReference type="Proteomes" id="UP000016540">
    <property type="component" value="Unassembled WGS sequence"/>
</dbReference>
<evidence type="ECO:0000256" key="2">
    <source>
        <dbReference type="ARBA" id="ARBA00022723"/>
    </source>
</evidence>
<dbReference type="PANTHER" id="PTHR12907:SF26">
    <property type="entry name" value="HIF PROLYL HYDROXYLASE, ISOFORM C"/>
    <property type="match status" value="1"/>
</dbReference>
<dbReference type="Pfam" id="PF13640">
    <property type="entry name" value="2OG-FeII_Oxy_3"/>
    <property type="match status" value="1"/>
</dbReference>
<gene>
    <name evidence="8" type="ORF">MARLIPOL_08219</name>
</gene>
<feature type="domain" description="Fe2OG dioxygenase" evidence="7">
    <location>
        <begin position="141"/>
        <end position="244"/>
    </location>
</feature>
<dbReference type="PANTHER" id="PTHR12907">
    <property type="entry name" value="EGL NINE HOMOLOG-RELATED"/>
    <property type="match status" value="1"/>
</dbReference>
<dbReference type="eggNOG" id="COG3751">
    <property type="taxonomic scope" value="Bacteria"/>
</dbReference>
<keyword evidence="9" id="KW-1185">Reference proteome</keyword>
<evidence type="ECO:0000256" key="6">
    <source>
        <dbReference type="ARBA" id="ARBA00023004"/>
    </source>
</evidence>
<evidence type="ECO:0000256" key="4">
    <source>
        <dbReference type="ARBA" id="ARBA00022964"/>
    </source>
</evidence>
<evidence type="ECO:0000256" key="3">
    <source>
        <dbReference type="ARBA" id="ARBA00022896"/>
    </source>
</evidence>
<dbReference type="GO" id="GO:0008198">
    <property type="term" value="F:ferrous iron binding"/>
    <property type="evidence" value="ECO:0007669"/>
    <property type="project" value="TreeGrafter"/>
</dbReference>
<evidence type="ECO:0000313" key="9">
    <source>
        <dbReference type="Proteomes" id="UP000016540"/>
    </source>
</evidence>
<dbReference type="EMBL" id="ASAD01000010">
    <property type="protein sequence ID" value="EON92723.1"/>
    <property type="molecule type" value="Genomic_DNA"/>
</dbReference>
<evidence type="ECO:0000256" key="1">
    <source>
        <dbReference type="ARBA" id="ARBA00001961"/>
    </source>
</evidence>
<dbReference type="InterPro" id="IPR051559">
    <property type="entry name" value="HIF_prolyl_hydroxylases"/>
</dbReference>
<dbReference type="Gene3D" id="2.60.120.620">
    <property type="entry name" value="q2cbj1_9rhob like domain"/>
    <property type="match status" value="1"/>
</dbReference>
<name>R8B2A7_9GAMM</name>
<dbReference type="HOGENOM" id="CLU_022206_1_0_6"/>
<dbReference type="GO" id="GO:0031418">
    <property type="term" value="F:L-ascorbic acid binding"/>
    <property type="evidence" value="ECO:0007669"/>
    <property type="project" value="UniProtKB-KW"/>
</dbReference>
<dbReference type="GO" id="GO:0071456">
    <property type="term" value="P:cellular response to hypoxia"/>
    <property type="evidence" value="ECO:0007669"/>
    <property type="project" value="TreeGrafter"/>
</dbReference>
<dbReference type="AlphaFoldDB" id="R8B2A7"/>
<accession>R8B2A7</accession>
<organism evidence="8 9">
    <name type="scientific">Marinobacter lipolyticus SM19</name>
    <dbReference type="NCBI Taxonomy" id="1318628"/>
    <lineage>
        <taxon>Bacteria</taxon>
        <taxon>Pseudomonadati</taxon>
        <taxon>Pseudomonadota</taxon>
        <taxon>Gammaproteobacteria</taxon>
        <taxon>Pseudomonadales</taxon>
        <taxon>Marinobacteraceae</taxon>
        <taxon>Marinobacter</taxon>
    </lineage>
</organism>